<organism evidence="3 4">
    <name type="scientific">Sulfurimonas diazotrophicus</name>
    <dbReference type="NCBI Taxonomy" id="3131939"/>
    <lineage>
        <taxon>Bacteria</taxon>
        <taxon>Pseudomonadati</taxon>
        <taxon>Campylobacterota</taxon>
        <taxon>Epsilonproteobacteria</taxon>
        <taxon>Campylobacterales</taxon>
        <taxon>Sulfurimonadaceae</taxon>
        <taxon>Sulfurimonas</taxon>
    </lineage>
</organism>
<accession>A0ABZ3H8P5</accession>
<sequence length="372" mass="41838">MKVPFYRPEIGPKERNKVEQVLQGDAEFAVEDLEANFENYIGCGYALATSHGTAALHLAMLAIDLKRGDKVLCSVNAFPAVPEVVRHFDAEPIFVDVNEWTMNMDIDKLERYLEANSAKKLKAVIVSHIAGQPMDLDRLYNIAKIYNVKIVEDASDALGATYKGKKIGSTGADITCFSFSPHMKQTISNGGMLVTDDAEMMERATLLRNHAMVRDDEGLSYIYDVVDIGSKYTMSPIEAAFNDAFISHQDKVIARQKEVAARYSERLKGVYHITPPEIHGDHAFSNYIIKIDKNRDGFARDLLAKGIETGLHYIPLHLMAYYKNKYNLRINDFPIALRNYQQVLSLPIYGSITDKEVDYICDAVIELAKTRV</sequence>
<dbReference type="RefSeq" id="WP_345971863.1">
    <property type="nucleotide sequence ID" value="NZ_CP147920.1"/>
</dbReference>
<evidence type="ECO:0000256" key="1">
    <source>
        <dbReference type="ARBA" id="ARBA00037999"/>
    </source>
</evidence>
<dbReference type="Pfam" id="PF01041">
    <property type="entry name" value="DegT_DnrJ_EryC1"/>
    <property type="match status" value="1"/>
</dbReference>
<dbReference type="EMBL" id="CP147920">
    <property type="protein sequence ID" value="XAU14031.1"/>
    <property type="molecule type" value="Genomic_DNA"/>
</dbReference>
<proteinExistence type="inferred from homology"/>
<evidence type="ECO:0000256" key="2">
    <source>
        <dbReference type="RuleBase" id="RU004508"/>
    </source>
</evidence>
<evidence type="ECO:0000313" key="4">
    <source>
        <dbReference type="Proteomes" id="UP001447842"/>
    </source>
</evidence>
<keyword evidence="2" id="KW-0663">Pyridoxal phosphate</keyword>
<dbReference type="InterPro" id="IPR015424">
    <property type="entry name" value="PyrdxlP-dep_Trfase"/>
</dbReference>
<dbReference type="InterPro" id="IPR015422">
    <property type="entry name" value="PyrdxlP-dep_Trfase_small"/>
</dbReference>
<dbReference type="CDD" id="cd00616">
    <property type="entry name" value="AHBA_syn"/>
    <property type="match status" value="1"/>
</dbReference>
<dbReference type="PIRSF" id="PIRSF000390">
    <property type="entry name" value="PLP_StrS"/>
    <property type="match status" value="1"/>
</dbReference>
<dbReference type="PANTHER" id="PTHR30244:SF34">
    <property type="entry name" value="DTDP-4-AMINO-4,6-DIDEOXYGALACTOSE TRANSAMINASE"/>
    <property type="match status" value="1"/>
</dbReference>
<gene>
    <name evidence="3" type="ORF">WCY31_07145</name>
</gene>
<dbReference type="Gene3D" id="3.90.1150.10">
    <property type="entry name" value="Aspartate Aminotransferase, domain 1"/>
    <property type="match status" value="1"/>
</dbReference>
<keyword evidence="3" id="KW-0032">Aminotransferase</keyword>
<reference evidence="3 4" key="1">
    <citation type="submission" date="2024-03" db="EMBL/GenBank/DDBJ databases">
        <title>Sulfurimonas sp. HSL3-1.</title>
        <authorList>
            <person name="Wang S."/>
        </authorList>
    </citation>
    <scope>NUCLEOTIDE SEQUENCE [LARGE SCALE GENOMIC DNA]</scope>
    <source>
        <strain evidence="3 4">HSL3-1</strain>
    </source>
</reference>
<protein>
    <submittedName>
        <fullName evidence="3">DegT/DnrJ/EryC1/StrS family aminotransferase</fullName>
        <ecNumber evidence="3">2.6.1.-</ecNumber>
    </submittedName>
</protein>
<evidence type="ECO:0000313" key="3">
    <source>
        <dbReference type="EMBL" id="XAU14031.1"/>
    </source>
</evidence>
<dbReference type="InterPro" id="IPR000653">
    <property type="entry name" value="DegT/StrS_aminotransferase"/>
</dbReference>
<dbReference type="SUPFAM" id="SSF53383">
    <property type="entry name" value="PLP-dependent transferases"/>
    <property type="match status" value="1"/>
</dbReference>
<keyword evidence="4" id="KW-1185">Reference proteome</keyword>
<dbReference type="PANTHER" id="PTHR30244">
    <property type="entry name" value="TRANSAMINASE"/>
    <property type="match status" value="1"/>
</dbReference>
<dbReference type="InterPro" id="IPR015421">
    <property type="entry name" value="PyrdxlP-dep_Trfase_major"/>
</dbReference>
<dbReference type="Gene3D" id="3.40.640.10">
    <property type="entry name" value="Type I PLP-dependent aspartate aminotransferase-like (Major domain)"/>
    <property type="match status" value="1"/>
</dbReference>
<dbReference type="EC" id="2.6.1.-" evidence="3"/>
<keyword evidence="3" id="KW-0808">Transferase</keyword>
<dbReference type="GO" id="GO:0008483">
    <property type="term" value="F:transaminase activity"/>
    <property type="evidence" value="ECO:0007669"/>
    <property type="project" value="UniProtKB-KW"/>
</dbReference>
<name>A0ABZ3H8P5_9BACT</name>
<dbReference type="Proteomes" id="UP001447842">
    <property type="component" value="Chromosome"/>
</dbReference>
<comment type="similarity">
    <text evidence="1 2">Belongs to the DegT/DnrJ/EryC1 family.</text>
</comment>